<dbReference type="GO" id="GO:0008017">
    <property type="term" value="F:microtubule binding"/>
    <property type="evidence" value="ECO:0007669"/>
    <property type="project" value="InterPro"/>
</dbReference>
<evidence type="ECO:0000256" key="1">
    <source>
        <dbReference type="ARBA" id="ARBA00022701"/>
    </source>
</evidence>
<evidence type="ECO:0000256" key="7">
    <source>
        <dbReference type="PROSITE-ProRule" id="PRU00283"/>
    </source>
</evidence>
<dbReference type="InterPro" id="IPR027417">
    <property type="entry name" value="P-loop_NTPase"/>
</dbReference>
<feature type="domain" description="Kinesin motor" evidence="10">
    <location>
        <begin position="162"/>
        <end position="499"/>
    </location>
</feature>
<dbReference type="GO" id="GO:0007018">
    <property type="term" value="P:microtubule-based movement"/>
    <property type="evidence" value="ECO:0007669"/>
    <property type="project" value="InterPro"/>
</dbReference>
<evidence type="ECO:0000256" key="5">
    <source>
        <dbReference type="ARBA" id="ARBA00023175"/>
    </source>
</evidence>
<protein>
    <submittedName>
        <fullName evidence="11">Kinesin motor domain</fullName>
    </submittedName>
</protein>
<evidence type="ECO:0000256" key="3">
    <source>
        <dbReference type="ARBA" id="ARBA00022840"/>
    </source>
</evidence>
<feature type="coiled-coil region" evidence="8">
    <location>
        <begin position="506"/>
        <end position="533"/>
    </location>
</feature>
<dbReference type="GO" id="GO:0005524">
    <property type="term" value="F:ATP binding"/>
    <property type="evidence" value="ECO:0007669"/>
    <property type="project" value="UniProtKB-UniRule"/>
</dbReference>
<organism evidence="11 12">
    <name type="scientific">Dillenia turbinata</name>
    <dbReference type="NCBI Taxonomy" id="194707"/>
    <lineage>
        <taxon>Eukaryota</taxon>
        <taxon>Viridiplantae</taxon>
        <taxon>Streptophyta</taxon>
        <taxon>Embryophyta</taxon>
        <taxon>Tracheophyta</taxon>
        <taxon>Spermatophyta</taxon>
        <taxon>Magnoliopsida</taxon>
        <taxon>eudicotyledons</taxon>
        <taxon>Gunneridae</taxon>
        <taxon>Pentapetalae</taxon>
        <taxon>Dilleniales</taxon>
        <taxon>Dilleniaceae</taxon>
        <taxon>Dillenia</taxon>
    </lineage>
</organism>
<evidence type="ECO:0000313" key="12">
    <source>
        <dbReference type="Proteomes" id="UP001370490"/>
    </source>
</evidence>
<feature type="region of interest" description="Disordered" evidence="9">
    <location>
        <begin position="1"/>
        <end position="54"/>
    </location>
</feature>
<dbReference type="EMBL" id="JBAMMX010000026">
    <property type="protein sequence ID" value="KAK6913625.1"/>
    <property type="molecule type" value="Genomic_DNA"/>
</dbReference>
<feature type="coiled-coil region" evidence="8">
    <location>
        <begin position="1926"/>
        <end position="1985"/>
    </location>
</feature>
<dbReference type="PANTHER" id="PTHR37739:SF18">
    <property type="entry name" value="KINESIN-LIKE PROTEIN KIN-12C"/>
    <property type="match status" value="1"/>
</dbReference>
<keyword evidence="2 7" id="KW-0547">Nucleotide-binding</keyword>
<keyword evidence="12" id="KW-1185">Reference proteome</keyword>
<evidence type="ECO:0000256" key="8">
    <source>
        <dbReference type="SAM" id="Coils"/>
    </source>
</evidence>
<dbReference type="GO" id="GO:0003777">
    <property type="term" value="F:microtubule motor activity"/>
    <property type="evidence" value="ECO:0007669"/>
    <property type="project" value="InterPro"/>
</dbReference>
<reference evidence="11 12" key="1">
    <citation type="submission" date="2023-12" db="EMBL/GenBank/DDBJ databases">
        <title>A high-quality genome assembly for Dillenia turbinata (Dilleniales).</title>
        <authorList>
            <person name="Chanderbali A."/>
        </authorList>
    </citation>
    <scope>NUCLEOTIDE SEQUENCE [LARGE SCALE GENOMIC DNA]</scope>
    <source>
        <strain evidence="11">LSX21</strain>
        <tissue evidence="11">Leaf</tissue>
    </source>
</reference>
<dbReference type="Proteomes" id="UP001370490">
    <property type="component" value="Unassembled WGS sequence"/>
</dbReference>
<dbReference type="FunFam" id="3.40.850.10:FF:000033">
    <property type="entry name" value="Kinesin-like protein KIN-12E"/>
    <property type="match status" value="1"/>
</dbReference>
<feature type="coiled-coil region" evidence="8">
    <location>
        <begin position="887"/>
        <end position="914"/>
    </location>
</feature>
<dbReference type="InterPro" id="IPR019821">
    <property type="entry name" value="Kinesin_motor_CS"/>
</dbReference>
<accession>A0AAN8UDV5</accession>
<feature type="coiled-coil region" evidence="8">
    <location>
        <begin position="2106"/>
        <end position="2133"/>
    </location>
</feature>
<gene>
    <name evidence="11" type="ORF">RJ641_020946</name>
</gene>
<dbReference type="PROSITE" id="PS50067">
    <property type="entry name" value="KINESIN_MOTOR_2"/>
    <property type="match status" value="1"/>
</dbReference>
<feature type="compositionally biased region" description="Polar residues" evidence="9">
    <location>
        <begin position="98"/>
        <end position="108"/>
    </location>
</feature>
<evidence type="ECO:0000256" key="2">
    <source>
        <dbReference type="ARBA" id="ARBA00022741"/>
    </source>
</evidence>
<feature type="coiled-coil region" evidence="8">
    <location>
        <begin position="588"/>
        <end position="622"/>
    </location>
</feature>
<keyword evidence="1" id="KW-0493">Microtubule</keyword>
<dbReference type="Gene3D" id="3.40.850.10">
    <property type="entry name" value="Kinesin motor domain"/>
    <property type="match status" value="1"/>
</dbReference>
<evidence type="ECO:0000256" key="9">
    <source>
        <dbReference type="SAM" id="MobiDB-lite"/>
    </source>
</evidence>
<name>A0AAN8UDV5_9MAGN</name>
<dbReference type="PROSITE" id="PS00411">
    <property type="entry name" value="KINESIN_MOTOR_1"/>
    <property type="match status" value="1"/>
</dbReference>
<dbReference type="InterPro" id="IPR001752">
    <property type="entry name" value="Kinesin_motor_dom"/>
</dbReference>
<comment type="similarity">
    <text evidence="6">Belongs to the TRAFAC class myosin-kinesin ATPase superfamily. Kinesin family. KIN-12 subfamily.</text>
</comment>
<sequence>MSKDGITGRFHGRNSSKNSNSEANENDFENSTSFPHFPPPRTPLHSIPDPSQYQIDVGDLDLDQYEATRSSCHRIGDPGVGSNLGTPRVSGRGKVHSEPNSAQSTPMRSYSRIPHGGVIGASSGSRASQRVSRGNSAMALESLVQVPHFELVENPLFWRDHNVQVLIRIRPLSTMEKVSQGYSRCLRQERGQSLVWLGHPETRFTFDHIACETTSQEKLFKVAGLPMVENCMSGYNSCMFAYGQTGSGKTFTMMGEITGVEGKLSEDCGITPRIFEYLFTRIRVEEENRRDENLKYSCKCSFLEIYNEQITDLLEPSSTNLQLREDLKKGIYVENLVEYNVTTVNDVLKLLLQGAANRKMAATHMNSESSRSHSVFTCIIESRWEKDSMTHFRFGRLNLVDLAGSERQKSSGAEGDRLKEAANINRSLSTLGLVIMSLVDLAHGKPRHVPYRDSRLTFLLQDSLGGNSKTTIIANVSPSICSASETLSTLKFAQRAKLIRNNAKVNEDASGDVMALQQQIQQLKGQLSFLLNHHNFSISFPHCFPSAEKIQPTEFLERNDSFGEGKIVDMKSLLIFQKEKMKCLEATLVGALRREKMAEAKVKSLEAEIECMKHLAHEREEDFQHSRALPRLREEKQLQDLADGLVSADKYLMDENNALSEEIQMLQARINRNSETASSELDNIGLLEQLQLDQDFYEQGEQETLSAEVSELQDQDNGLKELIKCKNMNSDLLREVDELQTEVRKFVDCSQASSDAVSVSLSTDPEEFKQVDKHLMVGRFSPRIDTGDNLAFHNLGDDESLQNEIQENLERNMQKELLEARLLVEALEIEQIHLMEKLQKVQEENLRYKKILSNKHGDHDDMVHCLESTDMNQNNSPVKDRNVDAAIVALQAQLDRMTKDLEEARLLNNQYQEHQALQLSHQQQVEVVCDQVEMEMSKTILHLQEEVGAMQLEFQERLNCITHENTRLKSIIAAKEEEIRGLSSEWENATLDLMGFLVDGCKSLKDASGQIKNIAGSFPQTNIGLNESVMRAVSACVEKEERILQLHKSLEDAQKLAGEMEIKLISLKGATIALAGDPQLDDDEHTQKQSLQTMLLEDKTKITAMMERKSEPQLDQIPEEDKYPNSSFFVGSSVSICHRVALGKNNTSHTLHSRPVLSQENSRLKTSELKTGEGNFTCEDIDVQIEMQELKGWLEAENVINSLHAYAETCFLDVEKDIQEVSSVHKELLQNLVQEICGLQKDFRDLNEKYKDFGLCSVVSLPLDINNYLVLENPHVIMHEMKVNLAELIFHLDAINAHVNSTYDVFAHSLDDVDHANGRIMCLRREFRRAFLTFMKLHVQFSKLVDDKESGNCFSPRGKHIVDCVAFTTNNQECVLKGANRLTLPKVEIGSYDGTQLVADERHHQAISFFCKCAESFATMKDADFMLNILRMENENAKDLTHLWRQAGGDVMEEKGNLIEEIEKLKSLIHLKEGENEFLRDQLYQNSLEIAESITFIEESFQQMQKDVDKKLKIMHFDTISMVHDMLNIIHLFSSKLEDIYSEILAGHFTLFALSQCYIGVFLQNITSFNQDHSFLQARISDFLPAQFDTKLHLDKGNTQGHLNKVLTRMEDQNLAQMLDNLRRENLVLKRKLNRKEAILKGVFFDFSLLQESASNKNKQDERAQNLIVSLNQVQQELEDKSCQLDNLLIQHRELESRLTNTETALFISNSDLEQARVTLDNLAEKNEELRMLVKDLYLRKSEAEEQLDEQKEMVRGLEKEILRLTPPADQKLLSSIEDLEEELRRVTSDRDCLQEKESEASKLYAEQKEEEIRILEHSVEELESTINVLEKKVHELDQEMERHRSVRESLEQEVLVLRHRILTVECITGFMDSASSRIELENEGEISRSEVLLVLFSKQLLVISLVLHLMSEFDCRIWFSRSTELHEAQDRIRVLEEERASQDKEIKQCKEYISELVLHAEAQASQYQQKYRTLEAMVREVKADASTLTCSAPSPDRSERCLTRNRGSSSPFRCITNLVQQMTVEKDQELSVAQLRIDELEALATNRHKEICMLNARLAAAESMTHDVIRDLLGVKLDITNYANLIEQHQVKKIVEAAQLQIEDSNAKDQEILKLRRNVDDLVEEQERSQSDILALQMTVEQLQEHHHLLIAQNEMLKLDKTTLRKRIVELDEMAKSLLRMHDMDLAKKLAESEALLSRVNDELAQYRQFGSRHANDRKLDLA</sequence>
<dbReference type="CDD" id="cd01373">
    <property type="entry name" value="KISc_KLP2_like"/>
    <property type="match status" value="1"/>
</dbReference>
<feature type="coiled-coil region" evidence="8">
    <location>
        <begin position="1619"/>
        <end position="1854"/>
    </location>
</feature>
<evidence type="ECO:0000256" key="6">
    <source>
        <dbReference type="ARBA" id="ARBA00034488"/>
    </source>
</evidence>
<feature type="region of interest" description="Disordered" evidence="9">
    <location>
        <begin position="71"/>
        <end position="114"/>
    </location>
</feature>
<proteinExistence type="inferred from homology"/>
<evidence type="ECO:0000313" key="11">
    <source>
        <dbReference type="EMBL" id="KAK6913625.1"/>
    </source>
</evidence>
<keyword evidence="3 7" id="KW-0067">ATP-binding</keyword>
<dbReference type="PANTHER" id="PTHR37739">
    <property type="entry name" value="KINESIN-LIKE PROTEIN KIN-12D"/>
    <property type="match status" value="1"/>
</dbReference>
<dbReference type="InterPro" id="IPR044986">
    <property type="entry name" value="KIF15/KIN-12"/>
</dbReference>
<evidence type="ECO:0000259" key="10">
    <source>
        <dbReference type="PROSITE" id="PS50067"/>
    </source>
</evidence>
<dbReference type="Pfam" id="PF00225">
    <property type="entry name" value="Kinesin"/>
    <property type="match status" value="1"/>
</dbReference>
<feature type="binding site" evidence="7">
    <location>
        <begin position="243"/>
        <end position="250"/>
    </location>
    <ligand>
        <name>ATP</name>
        <dbReference type="ChEBI" id="CHEBI:30616"/>
    </ligand>
</feature>
<dbReference type="GO" id="GO:0005874">
    <property type="term" value="C:microtubule"/>
    <property type="evidence" value="ECO:0007669"/>
    <property type="project" value="UniProtKB-KW"/>
</dbReference>
<dbReference type="SUPFAM" id="SSF52540">
    <property type="entry name" value="P-loop containing nucleoside triphosphate hydrolases"/>
    <property type="match status" value="1"/>
</dbReference>
<dbReference type="InterPro" id="IPR036961">
    <property type="entry name" value="Kinesin_motor_dom_sf"/>
</dbReference>
<keyword evidence="5 7" id="KW-0505">Motor protein</keyword>
<dbReference type="SMART" id="SM00129">
    <property type="entry name" value="KISc"/>
    <property type="match status" value="1"/>
</dbReference>
<feature type="coiled-coil region" evidence="8">
    <location>
        <begin position="810"/>
        <end position="844"/>
    </location>
</feature>
<dbReference type="PRINTS" id="PR00380">
    <property type="entry name" value="KINESINHEAVY"/>
</dbReference>
<keyword evidence="4 8" id="KW-0175">Coiled coil</keyword>
<comment type="caution">
    <text evidence="11">The sequence shown here is derived from an EMBL/GenBank/DDBJ whole genome shotgun (WGS) entry which is preliminary data.</text>
</comment>
<evidence type="ECO:0000256" key="4">
    <source>
        <dbReference type="ARBA" id="ARBA00023054"/>
    </source>
</evidence>